<dbReference type="Proteomes" id="UP001071478">
    <property type="component" value="Unassembled WGS sequence"/>
</dbReference>
<protein>
    <submittedName>
        <fullName evidence="4">Uncharacterized protein</fullName>
    </submittedName>
</protein>
<evidence type="ECO:0000313" key="5">
    <source>
        <dbReference type="Proteomes" id="UP001071478"/>
    </source>
</evidence>
<evidence type="ECO:0000313" key="6">
    <source>
        <dbReference type="Proteomes" id="UP001081709"/>
    </source>
</evidence>
<feature type="region of interest" description="Disordered" evidence="1">
    <location>
        <begin position="315"/>
        <end position="359"/>
    </location>
</feature>
<name>A0A9Q4C7K4_9CORY</name>
<dbReference type="Proteomes" id="UP001081709">
    <property type="component" value="Unassembled WGS sequence"/>
</dbReference>
<dbReference type="AlphaFoldDB" id="A0A9Q4C7K4"/>
<dbReference type="EMBL" id="JAPMKU010000002">
    <property type="protein sequence ID" value="MCX7467904.1"/>
    <property type="molecule type" value="Genomic_DNA"/>
</dbReference>
<dbReference type="RefSeq" id="WP_248167897.1">
    <property type="nucleotide sequence ID" value="NZ_JALNJA010000002.1"/>
</dbReference>
<proteinExistence type="predicted"/>
<gene>
    <name evidence="3" type="ORF">OS125_05480</name>
    <name evidence="4" type="ORF">OS129_03290</name>
</gene>
<accession>A0A9Q4C7K4</accession>
<dbReference type="EMBL" id="JAPMKV010000003">
    <property type="protein sequence ID" value="MCX7444694.1"/>
    <property type="molecule type" value="Genomic_DNA"/>
</dbReference>
<feature type="transmembrane region" description="Helical" evidence="2">
    <location>
        <begin position="292"/>
        <end position="309"/>
    </location>
</feature>
<keyword evidence="2" id="KW-1133">Transmembrane helix</keyword>
<evidence type="ECO:0000256" key="2">
    <source>
        <dbReference type="SAM" id="Phobius"/>
    </source>
</evidence>
<comment type="caution">
    <text evidence="4">The sequence shown here is derived from an EMBL/GenBank/DDBJ whole genome shotgun (WGS) entry which is preliminary data.</text>
</comment>
<evidence type="ECO:0000256" key="1">
    <source>
        <dbReference type="SAM" id="MobiDB-lite"/>
    </source>
</evidence>
<organism evidence="4 5">
    <name type="scientific">Corynebacterium pygosceleis</name>
    <dbReference type="NCBI Taxonomy" id="2800406"/>
    <lineage>
        <taxon>Bacteria</taxon>
        <taxon>Bacillati</taxon>
        <taxon>Actinomycetota</taxon>
        <taxon>Actinomycetes</taxon>
        <taxon>Mycobacteriales</taxon>
        <taxon>Corynebacteriaceae</taxon>
        <taxon>Corynebacterium</taxon>
    </lineage>
</organism>
<evidence type="ECO:0000313" key="4">
    <source>
        <dbReference type="EMBL" id="MCX7467904.1"/>
    </source>
</evidence>
<reference evidence="4" key="1">
    <citation type="submission" date="2022-11" db="EMBL/GenBank/DDBJ databases">
        <title>Corynebacterium sp. isolated from Penguins.</title>
        <authorList>
            <person name="Sedlar K."/>
            <person name="Svec P."/>
        </authorList>
    </citation>
    <scope>NUCLEOTIDE SEQUENCE</scope>
    <source>
        <strain evidence="3">P7003</strain>
        <strain evidence="4">P7374</strain>
    </source>
</reference>
<keyword evidence="2" id="KW-0472">Membrane</keyword>
<keyword evidence="2" id="KW-0812">Transmembrane</keyword>
<keyword evidence="6" id="KW-1185">Reference proteome</keyword>
<evidence type="ECO:0000313" key="3">
    <source>
        <dbReference type="EMBL" id="MCX7444694.1"/>
    </source>
</evidence>
<sequence>MEHWNLDHPEIGRIELTLGSPGELRELDPGWPMNKEDIEAVEESGGSVDKHAKKEAEWAESATFGATIMSSFLKGAAETAGRTPLVKSRGDKIDAVNARARDAVTTGVLITVGGAIRGRLPVAQTITVRIDERISSGTYSRAVKNKSVPCLKIDRNALHEIRSVLFRRNDEIIEFTPPPGSPAEDRYRQMEETAWKRLLYPLAAGLGKAGWAIAALVLVPLIGRIIGAILDWIFERLPDVDIPWPDITLPSIPWPDIRLPSIPWPDVTLPSIPWPDYEIPGWLEWLLEHPKVWSPIVIGIVIGLISLRNSRKSRETRRRWEREQVGSGPAKKQPGELSGRGGAGEAPGSPPEPDDPDAR</sequence>